<dbReference type="EMBL" id="BKCJ010347971">
    <property type="protein sequence ID" value="GEZ96042.1"/>
    <property type="molecule type" value="Genomic_DNA"/>
</dbReference>
<accession>A0A699IY73</accession>
<dbReference type="AlphaFoldDB" id="A0A699IY73"/>
<gene>
    <name evidence="1" type="ORF">Tci_568015</name>
</gene>
<sequence>MNNSIQDSCGYVLGYVFSVNELRQQGLSSGLVSGQYGNCMGVDDVCGRPVILDFGNSEVHSMSCQTSGGPCSFGTDIGQGHMVLDLENSASGSVWSQGESSSIRFVEKERGVGVGFLLHMNCRAINLLSKDSIPQAHIVKVPSRTVGQKRKL</sequence>
<comment type="caution">
    <text evidence="1">The sequence shown here is derived from an EMBL/GenBank/DDBJ whole genome shotgun (WGS) entry which is preliminary data.</text>
</comment>
<organism evidence="1">
    <name type="scientific">Tanacetum cinerariifolium</name>
    <name type="common">Dalmatian daisy</name>
    <name type="synonym">Chrysanthemum cinerariifolium</name>
    <dbReference type="NCBI Taxonomy" id="118510"/>
    <lineage>
        <taxon>Eukaryota</taxon>
        <taxon>Viridiplantae</taxon>
        <taxon>Streptophyta</taxon>
        <taxon>Embryophyta</taxon>
        <taxon>Tracheophyta</taxon>
        <taxon>Spermatophyta</taxon>
        <taxon>Magnoliopsida</taxon>
        <taxon>eudicotyledons</taxon>
        <taxon>Gunneridae</taxon>
        <taxon>Pentapetalae</taxon>
        <taxon>asterids</taxon>
        <taxon>campanulids</taxon>
        <taxon>Asterales</taxon>
        <taxon>Asteraceae</taxon>
        <taxon>Asteroideae</taxon>
        <taxon>Anthemideae</taxon>
        <taxon>Anthemidinae</taxon>
        <taxon>Tanacetum</taxon>
    </lineage>
</organism>
<reference evidence="1" key="1">
    <citation type="journal article" date="2019" name="Sci. Rep.">
        <title>Draft genome of Tanacetum cinerariifolium, the natural source of mosquito coil.</title>
        <authorList>
            <person name="Yamashiro T."/>
            <person name="Shiraishi A."/>
            <person name="Satake H."/>
            <person name="Nakayama K."/>
        </authorList>
    </citation>
    <scope>NUCLEOTIDE SEQUENCE</scope>
</reference>
<protein>
    <submittedName>
        <fullName evidence="1">Uncharacterized protein</fullName>
    </submittedName>
</protein>
<proteinExistence type="predicted"/>
<evidence type="ECO:0000313" key="1">
    <source>
        <dbReference type="EMBL" id="GEZ96042.1"/>
    </source>
</evidence>
<name>A0A699IY73_TANCI</name>